<gene>
    <name evidence="1" type="ORF">PPSIR1_22144</name>
</gene>
<evidence type="ECO:0000313" key="1">
    <source>
        <dbReference type="EMBL" id="EDM81664.1"/>
    </source>
</evidence>
<protein>
    <submittedName>
        <fullName evidence="1">Uncharacterized protein</fullName>
    </submittedName>
</protein>
<dbReference type="AlphaFoldDB" id="A6FXS6"/>
<organism evidence="1 2">
    <name type="scientific">Plesiocystis pacifica SIR-1</name>
    <dbReference type="NCBI Taxonomy" id="391625"/>
    <lineage>
        <taxon>Bacteria</taxon>
        <taxon>Pseudomonadati</taxon>
        <taxon>Myxococcota</taxon>
        <taxon>Polyangia</taxon>
        <taxon>Nannocystales</taxon>
        <taxon>Nannocystaceae</taxon>
        <taxon>Plesiocystis</taxon>
    </lineage>
</organism>
<proteinExistence type="predicted"/>
<keyword evidence="2" id="KW-1185">Reference proteome</keyword>
<reference evidence="1 2" key="1">
    <citation type="submission" date="2007-06" db="EMBL/GenBank/DDBJ databases">
        <authorList>
            <person name="Shimkets L."/>
            <person name="Ferriera S."/>
            <person name="Johnson J."/>
            <person name="Kravitz S."/>
            <person name="Beeson K."/>
            <person name="Sutton G."/>
            <person name="Rogers Y.-H."/>
            <person name="Friedman R."/>
            <person name="Frazier M."/>
            <person name="Venter J.C."/>
        </authorList>
    </citation>
    <scope>NUCLEOTIDE SEQUENCE [LARGE SCALE GENOMIC DNA]</scope>
    <source>
        <strain evidence="1 2">SIR-1</strain>
    </source>
</reference>
<dbReference type="EMBL" id="ABCS01000002">
    <property type="protein sequence ID" value="EDM81664.1"/>
    <property type="molecule type" value="Genomic_DNA"/>
</dbReference>
<dbReference type="STRING" id="391625.PPSIR1_22144"/>
<dbReference type="Proteomes" id="UP000005801">
    <property type="component" value="Unassembled WGS sequence"/>
</dbReference>
<accession>A6FXS6</accession>
<name>A6FXS6_9BACT</name>
<comment type="caution">
    <text evidence="1">The sequence shown here is derived from an EMBL/GenBank/DDBJ whole genome shotgun (WGS) entry which is preliminary data.</text>
</comment>
<sequence length="109" mass="10608">MEGAVALVLEGAVFGGGPGAGDVGGEWGGVSVLLAEMVDQLAVGDGAEEVLGWAFAPVVAGGEPDLLAEIFGELGGAGAAGEVAEELSVEATQLLGAELHAPRMFGCDA</sequence>
<evidence type="ECO:0000313" key="2">
    <source>
        <dbReference type="Proteomes" id="UP000005801"/>
    </source>
</evidence>